<evidence type="ECO:0000313" key="2">
    <source>
        <dbReference type="EMBL" id="VTQ66672.1"/>
    </source>
</evidence>
<feature type="compositionally biased region" description="Basic and acidic residues" evidence="1">
    <location>
        <begin position="520"/>
        <end position="546"/>
    </location>
</feature>
<dbReference type="AlphaFoldDB" id="A0A7Z9DIX7"/>
<comment type="caution">
    <text evidence="2">The sequence shown here is derived from an EMBL/GenBank/DDBJ whole genome shotgun (WGS) entry which is preliminary data.</text>
</comment>
<feature type="region of interest" description="Disordered" evidence="1">
    <location>
        <begin position="440"/>
        <end position="564"/>
    </location>
</feature>
<reference evidence="2 3" key="1">
    <citation type="submission" date="2019-05" db="EMBL/GenBank/DDBJ databases">
        <authorList>
            <consortium name="Pathogen Informatics"/>
        </authorList>
    </citation>
    <scope>NUCLEOTIDE SEQUENCE [LARGE SCALE GENOMIC DNA]</scope>
    <source>
        <strain evidence="2 3">NCTC12204</strain>
    </source>
</reference>
<gene>
    <name evidence="2" type="ORF">NCTC12204_01968</name>
</gene>
<sequence length="792" mass="92360">MSDFYFVKLLPDVYDELKTSKYKDIILENLNRTYLALERNRRNWYIPIKSFTENAITDFVFPLPVMEEKYKNNRRCTPGFVFNHSLYLDSSLVIVTKDPGMELYRPFIEENKEKIIEKFYYFVSVAHHINARVKWDSSIDLFPEGVEYILNLRFNEGIDDKSIQSLNKRGDREGIETYRKKQLSTFLEEDNFIKFLSVTAHLPWQHSKITQNLIAQKPDVQLALEAQEWKKLEKKLKLGPEALYRDHTEVRFDKETKSKLTASFLVQVFDVSELAEKQEIPRPAYYVGNQTVDSFLYQILFQSINQFKNMPIEIQSGMNDKQTLSNFMRSAIHKTRGTSTDYPDQLEYFKSEAIGYILAKHIGLHTESYSFEYLSTLKKSELSDSKIDAILVSISRKVSQIYGRFRDNFNDILKKSMENDTVIQFQNNQSIELLDPVNKWRKRREASNERNQKRVDSIRLEEEKQKQHDPQVWIEVQTNSSERTNWNKDESKMQSPEEPNRENNSDYCREIESKQAMTVKEGDNRQSGDFKGKDKDDASLPLEKAEPSMNIDGNDQQSDNLKKSSETNPLWFEIGVWEPVIYEKEKSNLATNDLNSFNPSTFKSLTTPKFKEGTSLYLEKAEPSMNINGNDQQSDNLKKSSETNPLWFEIGVWEPVIHEKEKSKPATNDLNSFNPSTFKSLTAPKFKEGTSLYLEKAEPSMNINGNDQQSDNLKKSSETNPLWFEIGVWEPVTYEKEKSKPATNDLNQSKYSPTTDKNTHQQQTVDQKRNKAMNLVKQQEKKRMGATEKLTR</sequence>
<dbReference type="RefSeq" id="WP_010737964.1">
    <property type="nucleotide sequence ID" value="NZ_CABEEP010000001.1"/>
</dbReference>
<feature type="compositionally biased region" description="Polar residues" evidence="1">
    <location>
        <begin position="741"/>
        <end position="765"/>
    </location>
</feature>
<dbReference type="EMBL" id="CABEEP010000001">
    <property type="protein sequence ID" value="VTQ66672.1"/>
    <property type="molecule type" value="Genomic_DNA"/>
</dbReference>
<proteinExistence type="predicted"/>
<feature type="compositionally biased region" description="Basic and acidic residues" evidence="1">
    <location>
        <begin position="498"/>
        <end position="513"/>
    </location>
</feature>
<feature type="compositionally biased region" description="Basic and acidic residues" evidence="1">
    <location>
        <begin position="778"/>
        <end position="792"/>
    </location>
</feature>
<feature type="region of interest" description="Disordered" evidence="1">
    <location>
        <begin position="737"/>
        <end position="792"/>
    </location>
</feature>
<dbReference type="Proteomes" id="UP000352698">
    <property type="component" value="Unassembled WGS sequence"/>
</dbReference>
<evidence type="ECO:0000256" key="1">
    <source>
        <dbReference type="SAM" id="MobiDB-lite"/>
    </source>
</evidence>
<accession>A0A7Z9DIX7</accession>
<name>A0A7Z9DIX7_ENTHR</name>
<evidence type="ECO:0000313" key="3">
    <source>
        <dbReference type="Proteomes" id="UP000352698"/>
    </source>
</evidence>
<feature type="compositionally biased region" description="Basic and acidic residues" evidence="1">
    <location>
        <begin position="445"/>
        <end position="469"/>
    </location>
</feature>
<protein>
    <submittedName>
        <fullName evidence="2">Uncharacterized protein</fullName>
    </submittedName>
</protein>
<organism evidence="2 3">
    <name type="scientific">Enterococcus hirae</name>
    <dbReference type="NCBI Taxonomy" id="1354"/>
    <lineage>
        <taxon>Bacteria</taxon>
        <taxon>Bacillati</taxon>
        <taxon>Bacillota</taxon>
        <taxon>Bacilli</taxon>
        <taxon>Lactobacillales</taxon>
        <taxon>Enterococcaceae</taxon>
        <taxon>Enterococcus</taxon>
    </lineage>
</organism>